<evidence type="ECO:0000256" key="1">
    <source>
        <dbReference type="SAM" id="MobiDB-lite"/>
    </source>
</evidence>
<dbReference type="InterPro" id="IPR036815">
    <property type="entry name" value="14-3-3_dom_sf"/>
</dbReference>
<feature type="compositionally biased region" description="Gly residues" evidence="1">
    <location>
        <begin position="488"/>
        <end position="499"/>
    </location>
</feature>
<feature type="region of interest" description="Disordered" evidence="1">
    <location>
        <begin position="121"/>
        <end position="227"/>
    </location>
</feature>
<organism evidence="2 3">
    <name type="scientific">Cladosporium halotolerans</name>
    <dbReference type="NCBI Taxonomy" id="1052096"/>
    <lineage>
        <taxon>Eukaryota</taxon>
        <taxon>Fungi</taxon>
        <taxon>Dikarya</taxon>
        <taxon>Ascomycota</taxon>
        <taxon>Pezizomycotina</taxon>
        <taxon>Dothideomycetes</taxon>
        <taxon>Dothideomycetidae</taxon>
        <taxon>Cladosporiales</taxon>
        <taxon>Cladosporiaceae</taxon>
        <taxon>Cladosporium</taxon>
    </lineage>
</organism>
<dbReference type="AlphaFoldDB" id="A0AB34KUM6"/>
<evidence type="ECO:0000313" key="3">
    <source>
        <dbReference type="Proteomes" id="UP000803884"/>
    </source>
</evidence>
<feature type="compositionally biased region" description="Low complexity" evidence="1">
    <location>
        <begin position="331"/>
        <end position="359"/>
    </location>
</feature>
<feature type="compositionally biased region" description="Low complexity" evidence="1">
    <location>
        <begin position="522"/>
        <end position="545"/>
    </location>
</feature>
<gene>
    <name evidence="2" type="ORF">WHR41_04204</name>
</gene>
<proteinExistence type="predicted"/>
<dbReference type="Proteomes" id="UP000803884">
    <property type="component" value="Unassembled WGS sequence"/>
</dbReference>
<evidence type="ECO:0008006" key="4">
    <source>
        <dbReference type="Google" id="ProtNLM"/>
    </source>
</evidence>
<feature type="region of interest" description="Disordered" evidence="1">
    <location>
        <begin position="327"/>
        <end position="572"/>
    </location>
</feature>
<feature type="compositionally biased region" description="Polar residues" evidence="1">
    <location>
        <begin position="180"/>
        <end position="189"/>
    </location>
</feature>
<feature type="compositionally biased region" description="Basic and acidic residues" evidence="1">
    <location>
        <begin position="456"/>
        <end position="475"/>
    </location>
</feature>
<feature type="compositionally biased region" description="Low complexity" evidence="1">
    <location>
        <begin position="428"/>
        <end position="455"/>
    </location>
</feature>
<feature type="region of interest" description="Disordered" evidence="1">
    <location>
        <begin position="589"/>
        <end position="617"/>
    </location>
</feature>
<comment type="caution">
    <text evidence="2">The sequence shown here is derived from an EMBL/GenBank/DDBJ whole genome shotgun (WGS) entry which is preliminary data.</text>
</comment>
<dbReference type="Gene3D" id="1.20.190.20">
    <property type="entry name" value="14-3-3 domain"/>
    <property type="match status" value="1"/>
</dbReference>
<feature type="compositionally biased region" description="Basic and acidic residues" evidence="1">
    <location>
        <begin position="415"/>
        <end position="427"/>
    </location>
</feature>
<sequence>MAITQIEEKILGRLAGQTEKDNPLLAASLYQVLGLSILLSQKLYRAKKLRKLDITRDTKSLQLYHQIIWLAREGLSITEVYILPYCEHGEQGAECQVMASKLRASLYHVFCLFHNHPPVNGTRRWSSSSGSPPSSNNRSPKQNSSQSGRPSSKSPGNSKGSNGARRRRSSKGGLRDPIPSMTSETSYITNPYASPMSPPPSEALPPLPPEATRTPSRPPGLKPIKIPSPQAAASFLLPPLNFVPMAREHFETTQHLATTLLQPAHALRLAVTLEHAAFLWDCQKEHQQSRALAARTIKEVYASSEGLDDDEFADAAAIVQALGGIVKRGSNESSPKNNSNSNGNGNNHRPPSTTTITSTAPNKPLPPAPHQSLPIDRTIALSPPNPSASTAPLPFPTLRDHARSTPDRLSTVPEDPSRETSERENDRATNTTTSKTAGTAPTTLSSPPASVAGSSKSEKAAKRAAVERAEREVERRRKRGLRSASGSGESGGGGGGGPERLGDGYVRPGRISIPTAPAGVEIPPRSSSIPRKPYPSTTPTSSRATRTTHQRTKPTPRPLAIPARTSSDRDALDRKRAVLRALEIVASSSGGVEWSGSHHLGEGMGGESRRRERVGVE</sequence>
<name>A0AB34KUM6_9PEZI</name>
<reference evidence="2 3" key="1">
    <citation type="journal article" date="2020" name="Microbiol. Resour. Announc.">
        <title>Draft Genome Sequence of a Cladosporium Species Isolated from the Mesophotic Ascidian Didemnum maculosum.</title>
        <authorList>
            <person name="Gioti A."/>
            <person name="Siaperas R."/>
            <person name="Nikolaivits E."/>
            <person name="Le Goff G."/>
            <person name="Ouazzani J."/>
            <person name="Kotoulas G."/>
            <person name="Topakas E."/>
        </authorList>
    </citation>
    <scope>NUCLEOTIDE SEQUENCE [LARGE SCALE GENOMIC DNA]</scope>
    <source>
        <strain evidence="2 3">TM138-S3</strain>
    </source>
</reference>
<protein>
    <recommendedName>
        <fullName evidence="4">14-3-3 domain-containing protein</fullName>
    </recommendedName>
</protein>
<dbReference type="EMBL" id="JAAQHG020000012">
    <property type="protein sequence ID" value="KAL1587050.1"/>
    <property type="molecule type" value="Genomic_DNA"/>
</dbReference>
<dbReference type="RefSeq" id="XP_069230155.1">
    <property type="nucleotide sequence ID" value="XM_069372810.1"/>
</dbReference>
<evidence type="ECO:0000313" key="2">
    <source>
        <dbReference type="EMBL" id="KAL1587050.1"/>
    </source>
</evidence>
<dbReference type="SUPFAM" id="SSF48445">
    <property type="entry name" value="14-3-3 protein"/>
    <property type="match status" value="1"/>
</dbReference>
<feature type="compositionally biased region" description="Basic and acidic residues" evidence="1">
    <location>
        <begin position="607"/>
        <end position="617"/>
    </location>
</feature>
<feature type="compositionally biased region" description="Low complexity" evidence="1">
    <location>
        <begin position="126"/>
        <end position="163"/>
    </location>
</feature>
<keyword evidence="3" id="KW-1185">Reference proteome</keyword>
<feature type="compositionally biased region" description="Pro residues" evidence="1">
    <location>
        <begin position="196"/>
        <end position="209"/>
    </location>
</feature>
<dbReference type="GeneID" id="96005648"/>
<accession>A0AB34KUM6</accession>